<dbReference type="Pfam" id="PF00085">
    <property type="entry name" value="Thioredoxin"/>
    <property type="match status" value="1"/>
</dbReference>
<accession>H6LA17</accession>
<reference evidence="2 3" key="1">
    <citation type="journal article" date="2012" name="Stand. Genomic Sci.">
        <title>Complete genome sequencing and analysis of Saprospira grandis str. Lewin, a predatory marine bacterium.</title>
        <authorList>
            <person name="Saw J.H."/>
            <person name="Yuryev A."/>
            <person name="Kanbe M."/>
            <person name="Hou S."/>
            <person name="Young A.G."/>
            <person name="Aizawa S."/>
            <person name="Alam M."/>
        </authorList>
    </citation>
    <scope>NUCLEOTIDE SEQUENCE [LARGE SCALE GENOMIC DNA]</scope>
    <source>
        <strain evidence="2 3">Lewin</strain>
    </source>
</reference>
<evidence type="ECO:0000259" key="1">
    <source>
        <dbReference type="Pfam" id="PF00085"/>
    </source>
</evidence>
<dbReference type="InterPro" id="IPR036249">
    <property type="entry name" value="Thioredoxin-like_sf"/>
</dbReference>
<keyword evidence="3" id="KW-1185">Reference proteome</keyword>
<sequence length="93" mass="10889">MDKFLYFTQPQCGVCHALLPKLSEFVAEHYPKMELEVIDCMTEPERAAQHNAFSVPLLLVFFEGKEFYRFFGAFSLGELAAQMQRPYQLRFED</sequence>
<dbReference type="RefSeq" id="WP_015693093.1">
    <property type="nucleotide sequence ID" value="NC_016940.1"/>
</dbReference>
<evidence type="ECO:0000313" key="3">
    <source>
        <dbReference type="Proteomes" id="UP000007519"/>
    </source>
</evidence>
<dbReference type="Proteomes" id="UP000007519">
    <property type="component" value="Chromosome"/>
</dbReference>
<dbReference type="KEGG" id="sgn:SGRA_2757"/>
<dbReference type="Gene3D" id="3.40.30.10">
    <property type="entry name" value="Glutaredoxin"/>
    <property type="match status" value="1"/>
</dbReference>
<dbReference type="eggNOG" id="COG0526">
    <property type="taxonomic scope" value="Bacteria"/>
</dbReference>
<name>H6LA17_SAPGL</name>
<dbReference type="EMBL" id="CP002831">
    <property type="protein sequence ID" value="AFC25485.1"/>
    <property type="molecule type" value="Genomic_DNA"/>
</dbReference>
<dbReference type="STRING" id="984262.SGRA_2757"/>
<dbReference type="AlphaFoldDB" id="H6LA17"/>
<organism evidence="2 3">
    <name type="scientific">Saprospira grandis (strain Lewin)</name>
    <dbReference type="NCBI Taxonomy" id="984262"/>
    <lineage>
        <taxon>Bacteria</taxon>
        <taxon>Pseudomonadati</taxon>
        <taxon>Bacteroidota</taxon>
        <taxon>Saprospiria</taxon>
        <taxon>Saprospirales</taxon>
        <taxon>Saprospiraceae</taxon>
        <taxon>Saprospira</taxon>
    </lineage>
</organism>
<dbReference type="InterPro" id="IPR013766">
    <property type="entry name" value="Thioredoxin_domain"/>
</dbReference>
<protein>
    <submittedName>
        <fullName evidence="2">Thioredoxin domain-containing protein</fullName>
    </submittedName>
</protein>
<proteinExistence type="predicted"/>
<gene>
    <name evidence="2" type="ordered locus">SGRA_2757</name>
</gene>
<feature type="domain" description="Thioredoxin" evidence="1">
    <location>
        <begin position="5"/>
        <end position="84"/>
    </location>
</feature>
<dbReference type="HOGENOM" id="CLU_090389_16_0_10"/>
<dbReference type="OrthoDB" id="411356at2"/>
<dbReference type="CDD" id="cd02947">
    <property type="entry name" value="TRX_family"/>
    <property type="match status" value="1"/>
</dbReference>
<evidence type="ECO:0000313" key="2">
    <source>
        <dbReference type="EMBL" id="AFC25485.1"/>
    </source>
</evidence>
<dbReference type="SUPFAM" id="SSF52833">
    <property type="entry name" value="Thioredoxin-like"/>
    <property type="match status" value="1"/>
</dbReference>